<evidence type="ECO:0000256" key="6">
    <source>
        <dbReference type="RuleBase" id="RU361277"/>
    </source>
</evidence>
<dbReference type="Gene3D" id="3.90.180.10">
    <property type="entry name" value="Medium-chain alcohol dehydrogenases, catalytic domain"/>
    <property type="match status" value="1"/>
</dbReference>
<dbReference type="AlphaFoldDB" id="A0AAD6D8P5"/>
<evidence type="ECO:0000256" key="5">
    <source>
        <dbReference type="ARBA" id="ARBA00023002"/>
    </source>
</evidence>
<name>A0AAD6D8P5_9EURO</name>
<dbReference type="InterPro" id="IPR011032">
    <property type="entry name" value="GroES-like_sf"/>
</dbReference>
<dbReference type="GO" id="GO:0008270">
    <property type="term" value="F:zinc ion binding"/>
    <property type="evidence" value="ECO:0007669"/>
    <property type="project" value="InterPro"/>
</dbReference>
<comment type="cofactor">
    <cofactor evidence="1 6">
        <name>Zn(2+)</name>
        <dbReference type="ChEBI" id="CHEBI:29105"/>
    </cofactor>
</comment>
<comment type="similarity">
    <text evidence="2 6">Belongs to the zinc-containing alcohol dehydrogenase family.</text>
</comment>
<dbReference type="Gene3D" id="3.40.50.720">
    <property type="entry name" value="NAD(P)-binding Rossmann-like Domain"/>
    <property type="match status" value="1"/>
</dbReference>
<evidence type="ECO:0000256" key="4">
    <source>
        <dbReference type="ARBA" id="ARBA00022833"/>
    </source>
</evidence>
<dbReference type="Proteomes" id="UP001220324">
    <property type="component" value="Unassembled WGS sequence"/>
</dbReference>
<feature type="domain" description="Alcohol dehydrogenase-like C-terminal" evidence="7">
    <location>
        <begin position="205"/>
        <end position="338"/>
    </location>
</feature>
<evidence type="ECO:0000256" key="2">
    <source>
        <dbReference type="ARBA" id="ARBA00008072"/>
    </source>
</evidence>
<dbReference type="Pfam" id="PF00107">
    <property type="entry name" value="ADH_zinc_N"/>
    <property type="match status" value="1"/>
</dbReference>
<reference evidence="9 10" key="1">
    <citation type="journal article" date="2023" name="IMA Fungus">
        <title>Comparative genomic study of the Penicillium genus elucidates a diverse pangenome and 15 lateral gene transfer events.</title>
        <authorList>
            <person name="Petersen C."/>
            <person name="Sorensen T."/>
            <person name="Nielsen M.R."/>
            <person name="Sondergaard T.E."/>
            <person name="Sorensen J.L."/>
            <person name="Fitzpatrick D.A."/>
            <person name="Frisvad J.C."/>
            <person name="Nielsen K.L."/>
        </authorList>
    </citation>
    <scope>NUCLEOTIDE SEQUENCE [LARGE SCALE GENOMIC DNA]</scope>
    <source>
        <strain evidence="9 10">IBT 35679</strain>
    </source>
</reference>
<evidence type="ECO:0000256" key="1">
    <source>
        <dbReference type="ARBA" id="ARBA00001947"/>
    </source>
</evidence>
<keyword evidence="3 6" id="KW-0479">Metal-binding</keyword>
<dbReference type="CDD" id="cd08278">
    <property type="entry name" value="benzyl_alcohol_DH"/>
    <property type="match status" value="1"/>
</dbReference>
<dbReference type="Pfam" id="PF08240">
    <property type="entry name" value="ADH_N"/>
    <property type="match status" value="1"/>
</dbReference>
<dbReference type="EMBL" id="JAQIZZ010000001">
    <property type="protein sequence ID" value="KAJ5557040.1"/>
    <property type="molecule type" value="Genomic_DNA"/>
</dbReference>
<proteinExistence type="inferred from homology"/>
<evidence type="ECO:0000256" key="3">
    <source>
        <dbReference type="ARBA" id="ARBA00022723"/>
    </source>
</evidence>
<dbReference type="GO" id="GO:0016491">
    <property type="term" value="F:oxidoreductase activity"/>
    <property type="evidence" value="ECO:0007669"/>
    <property type="project" value="UniProtKB-KW"/>
</dbReference>
<keyword evidence="5" id="KW-0560">Oxidoreductase</keyword>
<dbReference type="InterPro" id="IPR013154">
    <property type="entry name" value="ADH-like_N"/>
</dbReference>
<dbReference type="InterPro" id="IPR013149">
    <property type="entry name" value="ADH-like_C"/>
</dbReference>
<accession>A0AAD6D8P5</accession>
<evidence type="ECO:0000259" key="7">
    <source>
        <dbReference type="Pfam" id="PF00107"/>
    </source>
</evidence>
<evidence type="ECO:0000313" key="10">
    <source>
        <dbReference type="Proteomes" id="UP001220324"/>
    </source>
</evidence>
<dbReference type="PROSITE" id="PS00059">
    <property type="entry name" value="ADH_ZINC"/>
    <property type="match status" value="1"/>
</dbReference>
<keyword evidence="10" id="KW-1185">Reference proteome</keyword>
<dbReference type="PANTHER" id="PTHR43350:SF18">
    <property type="entry name" value="ENOYL REDUCTASE (ER) DOMAIN-CONTAINING PROTEIN"/>
    <property type="match status" value="1"/>
</dbReference>
<dbReference type="InterPro" id="IPR002328">
    <property type="entry name" value="ADH_Zn_CS"/>
</dbReference>
<sequence>MTSTTAIVSHEPKELMKWEWSLEEVTLTAPGEDEILVEMYASGICHTDILLSSVPARTLGVQYPKVVGHEGAGIARAVGKNVQSVSLGDPVLLSFSSCSACIQCQESHPAYCDTFGYRNYVGHDKSMFMDSEKKIWSQFFGQSSFAKHSIVHKSSVVNAKDLINNLDELKLFAPLGCGFQTGMGVIQNITMAVPNDTVLITGLGAVGMGSVITAGIVGCKTIIAVDRVKSRMDLAKQLGATYTIDTSEVGFTTLDEAVRKFVPTGVSIAIDTTGVPTIIEQCVQATRARGKMVIVGSPPMNWELKVRAGQHLNSGRAIMGCVLGDCNAQTAIPQLIKWYREGKFPLESFVRYFDAADYETAVHKLESGEVIKPVLVWKH</sequence>
<evidence type="ECO:0000259" key="8">
    <source>
        <dbReference type="Pfam" id="PF08240"/>
    </source>
</evidence>
<feature type="domain" description="Alcohol dehydrogenase-like N-terminal" evidence="8">
    <location>
        <begin position="31"/>
        <end position="130"/>
    </location>
</feature>
<evidence type="ECO:0000313" key="9">
    <source>
        <dbReference type="EMBL" id="KAJ5557040.1"/>
    </source>
</evidence>
<dbReference type="InterPro" id="IPR036291">
    <property type="entry name" value="NAD(P)-bd_dom_sf"/>
</dbReference>
<organism evidence="9 10">
    <name type="scientific">Penicillium frequentans</name>
    <dbReference type="NCBI Taxonomy" id="3151616"/>
    <lineage>
        <taxon>Eukaryota</taxon>
        <taxon>Fungi</taxon>
        <taxon>Dikarya</taxon>
        <taxon>Ascomycota</taxon>
        <taxon>Pezizomycotina</taxon>
        <taxon>Eurotiomycetes</taxon>
        <taxon>Eurotiomycetidae</taxon>
        <taxon>Eurotiales</taxon>
        <taxon>Aspergillaceae</taxon>
        <taxon>Penicillium</taxon>
    </lineage>
</organism>
<keyword evidence="4 6" id="KW-0862">Zinc</keyword>
<dbReference type="SUPFAM" id="SSF51735">
    <property type="entry name" value="NAD(P)-binding Rossmann-fold domains"/>
    <property type="match status" value="1"/>
</dbReference>
<comment type="caution">
    <text evidence="9">The sequence shown here is derived from an EMBL/GenBank/DDBJ whole genome shotgun (WGS) entry which is preliminary data.</text>
</comment>
<dbReference type="PANTHER" id="PTHR43350">
    <property type="entry name" value="NAD-DEPENDENT ALCOHOL DEHYDROGENASE"/>
    <property type="match status" value="1"/>
</dbReference>
<protein>
    <submittedName>
        <fullName evidence="9">Alcohol dehydrogenase</fullName>
    </submittedName>
</protein>
<dbReference type="SUPFAM" id="SSF50129">
    <property type="entry name" value="GroES-like"/>
    <property type="match status" value="1"/>
</dbReference>
<gene>
    <name evidence="9" type="ORF">N7494_000955</name>
</gene>